<evidence type="ECO:0000313" key="2">
    <source>
        <dbReference type="EMBL" id="CAF5192030.1"/>
    </source>
</evidence>
<feature type="non-terminal residue" evidence="2">
    <location>
        <position position="184"/>
    </location>
</feature>
<evidence type="ECO:0000313" key="3">
    <source>
        <dbReference type="Proteomes" id="UP000676336"/>
    </source>
</evidence>
<organism evidence="2 3">
    <name type="scientific">Rotaria magnacalcarata</name>
    <dbReference type="NCBI Taxonomy" id="392030"/>
    <lineage>
        <taxon>Eukaryota</taxon>
        <taxon>Metazoa</taxon>
        <taxon>Spiralia</taxon>
        <taxon>Gnathifera</taxon>
        <taxon>Rotifera</taxon>
        <taxon>Eurotatoria</taxon>
        <taxon>Bdelloidea</taxon>
        <taxon>Philodinida</taxon>
        <taxon>Philodinidae</taxon>
        <taxon>Rotaria</taxon>
    </lineage>
</organism>
<accession>A0A8S3I358</accession>
<dbReference type="EMBL" id="CAJOBI010326026">
    <property type="protein sequence ID" value="CAF5192030.1"/>
    <property type="molecule type" value="Genomic_DNA"/>
</dbReference>
<dbReference type="Proteomes" id="UP000676336">
    <property type="component" value="Unassembled WGS sequence"/>
</dbReference>
<protein>
    <submittedName>
        <fullName evidence="2">Uncharacterized protein</fullName>
    </submittedName>
</protein>
<dbReference type="AlphaFoldDB" id="A0A8S3I358"/>
<comment type="caution">
    <text evidence="2">The sequence shown here is derived from an EMBL/GenBank/DDBJ whole genome shotgun (WGS) entry which is preliminary data.</text>
</comment>
<keyword evidence="1" id="KW-0812">Transmembrane</keyword>
<evidence type="ECO:0000256" key="1">
    <source>
        <dbReference type="SAM" id="Phobius"/>
    </source>
</evidence>
<reference evidence="2" key="1">
    <citation type="submission" date="2021-02" db="EMBL/GenBank/DDBJ databases">
        <authorList>
            <person name="Nowell W R."/>
        </authorList>
    </citation>
    <scope>NUCLEOTIDE SEQUENCE</scope>
</reference>
<keyword evidence="1" id="KW-0472">Membrane</keyword>
<feature type="transmembrane region" description="Helical" evidence="1">
    <location>
        <begin position="12"/>
        <end position="31"/>
    </location>
</feature>
<name>A0A8S3I358_9BILA</name>
<proteinExistence type="predicted"/>
<keyword evidence="1" id="KW-1133">Transmembrane helix</keyword>
<gene>
    <name evidence="2" type="ORF">SMN809_LOCUS72595</name>
</gene>
<sequence>MLLFRIRKHHHLLYVLVTLNIIFFLIVYHRLILIKPGSFSSVDLSIASFVQNSYNEQNDQYSSSSSRCYIPRFDPWDSTVAKSIHVKSIYRCPANKQILINVINNTQLYINQTVNQTSFSNSVTHCVYLKIGRNPEEKFFRDWSYTLSDPILIVNGHTEEIVDADFVVARCYNDTTHYFNQGRF</sequence>